<evidence type="ECO:0000256" key="1">
    <source>
        <dbReference type="SAM" id="SignalP"/>
    </source>
</evidence>
<evidence type="ECO:0000313" key="3">
    <source>
        <dbReference type="Proteomes" id="UP001286456"/>
    </source>
</evidence>
<sequence length="148" mass="16851">MRLYRPTATAALLLLLLHHRSSPLDHAKFSLTHSDQRRRRRLGSFRSRPFSFAAHDLSRLLGLWSLGTDASKPHRCAQIEPCSRASNMCVCLALFPLFRRHMSPQARNPLAGDEDRACHYHHHQEEAAASFCFSKKRIVRGTPIVDIA</sequence>
<protein>
    <recommendedName>
        <fullName evidence="4">Secreted protein</fullName>
    </recommendedName>
</protein>
<dbReference type="AlphaFoldDB" id="A0AAE0IZP0"/>
<comment type="caution">
    <text evidence="2">The sequence shown here is derived from an EMBL/GenBank/DDBJ whole genome shotgun (WGS) entry which is preliminary data.</text>
</comment>
<gene>
    <name evidence="2" type="ORF">B0T19DRAFT_142291</name>
</gene>
<proteinExistence type="predicted"/>
<reference evidence="2" key="1">
    <citation type="journal article" date="2023" name="Mol. Phylogenet. Evol.">
        <title>Genome-scale phylogeny and comparative genomics of the fungal order Sordariales.</title>
        <authorList>
            <person name="Hensen N."/>
            <person name="Bonometti L."/>
            <person name="Westerberg I."/>
            <person name="Brannstrom I.O."/>
            <person name="Guillou S."/>
            <person name="Cros-Aarteil S."/>
            <person name="Calhoun S."/>
            <person name="Haridas S."/>
            <person name="Kuo A."/>
            <person name="Mondo S."/>
            <person name="Pangilinan J."/>
            <person name="Riley R."/>
            <person name="LaButti K."/>
            <person name="Andreopoulos B."/>
            <person name="Lipzen A."/>
            <person name="Chen C."/>
            <person name="Yan M."/>
            <person name="Daum C."/>
            <person name="Ng V."/>
            <person name="Clum A."/>
            <person name="Steindorff A."/>
            <person name="Ohm R.A."/>
            <person name="Martin F."/>
            <person name="Silar P."/>
            <person name="Natvig D.O."/>
            <person name="Lalanne C."/>
            <person name="Gautier V."/>
            <person name="Ament-Velasquez S.L."/>
            <person name="Kruys A."/>
            <person name="Hutchinson M.I."/>
            <person name="Powell A.J."/>
            <person name="Barry K."/>
            <person name="Miller A.N."/>
            <person name="Grigoriev I.V."/>
            <person name="Debuchy R."/>
            <person name="Gladieux P."/>
            <person name="Hiltunen Thoren M."/>
            <person name="Johannesson H."/>
        </authorList>
    </citation>
    <scope>NUCLEOTIDE SEQUENCE</scope>
    <source>
        <strain evidence="2">SMH4131-1</strain>
    </source>
</reference>
<accession>A0AAE0IZP0</accession>
<evidence type="ECO:0000313" key="2">
    <source>
        <dbReference type="EMBL" id="KAK3333960.1"/>
    </source>
</evidence>
<feature type="chain" id="PRO_5042092221" description="Secreted protein" evidence="1">
    <location>
        <begin position="24"/>
        <end position="148"/>
    </location>
</feature>
<evidence type="ECO:0008006" key="4">
    <source>
        <dbReference type="Google" id="ProtNLM"/>
    </source>
</evidence>
<feature type="signal peptide" evidence="1">
    <location>
        <begin position="1"/>
        <end position="23"/>
    </location>
</feature>
<name>A0AAE0IZP0_9PEZI</name>
<keyword evidence="1" id="KW-0732">Signal</keyword>
<dbReference type="EMBL" id="JAUEPO010000002">
    <property type="protein sequence ID" value="KAK3333960.1"/>
    <property type="molecule type" value="Genomic_DNA"/>
</dbReference>
<dbReference type="Proteomes" id="UP001286456">
    <property type="component" value="Unassembled WGS sequence"/>
</dbReference>
<organism evidence="2 3">
    <name type="scientific">Cercophora scortea</name>
    <dbReference type="NCBI Taxonomy" id="314031"/>
    <lineage>
        <taxon>Eukaryota</taxon>
        <taxon>Fungi</taxon>
        <taxon>Dikarya</taxon>
        <taxon>Ascomycota</taxon>
        <taxon>Pezizomycotina</taxon>
        <taxon>Sordariomycetes</taxon>
        <taxon>Sordariomycetidae</taxon>
        <taxon>Sordariales</taxon>
        <taxon>Lasiosphaeriaceae</taxon>
        <taxon>Cercophora</taxon>
    </lineage>
</organism>
<reference evidence="2" key="2">
    <citation type="submission" date="2023-06" db="EMBL/GenBank/DDBJ databases">
        <authorList>
            <consortium name="Lawrence Berkeley National Laboratory"/>
            <person name="Haridas S."/>
            <person name="Hensen N."/>
            <person name="Bonometti L."/>
            <person name="Westerberg I."/>
            <person name="Brannstrom I.O."/>
            <person name="Guillou S."/>
            <person name="Cros-Aarteil S."/>
            <person name="Calhoun S."/>
            <person name="Kuo A."/>
            <person name="Mondo S."/>
            <person name="Pangilinan J."/>
            <person name="Riley R."/>
            <person name="Labutti K."/>
            <person name="Andreopoulos B."/>
            <person name="Lipzen A."/>
            <person name="Chen C."/>
            <person name="Yanf M."/>
            <person name="Daum C."/>
            <person name="Ng V."/>
            <person name="Clum A."/>
            <person name="Steindorff A."/>
            <person name="Ohm R."/>
            <person name="Martin F."/>
            <person name="Silar P."/>
            <person name="Natvig D."/>
            <person name="Lalanne C."/>
            <person name="Gautier V."/>
            <person name="Ament-Velasquez S.L."/>
            <person name="Kruys A."/>
            <person name="Hutchinson M.I."/>
            <person name="Powell A.J."/>
            <person name="Barry K."/>
            <person name="Miller A.N."/>
            <person name="Grigoriev I.V."/>
            <person name="Debuchy R."/>
            <person name="Gladieux P."/>
            <person name="Thoren M.H."/>
            <person name="Johannesson H."/>
        </authorList>
    </citation>
    <scope>NUCLEOTIDE SEQUENCE</scope>
    <source>
        <strain evidence="2">SMH4131-1</strain>
    </source>
</reference>
<keyword evidence="3" id="KW-1185">Reference proteome</keyword>